<evidence type="ECO:0000256" key="1">
    <source>
        <dbReference type="SAM" id="MobiDB-lite"/>
    </source>
</evidence>
<feature type="region of interest" description="Disordered" evidence="1">
    <location>
        <begin position="162"/>
        <end position="187"/>
    </location>
</feature>
<organism evidence="2">
    <name type="scientific">Panicum hallii</name>
    <dbReference type="NCBI Taxonomy" id="206008"/>
    <lineage>
        <taxon>Eukaryota</taxon>
        <taxon>Viridiplantae</taxon>
        <taxon>Streptophyta</taxon>
        <taxon>Embryophyta</taxon>
        <taxon>Tracheophyta</taxon>
        <taxon>Spermatophyta</taxon>
        <taxon>Magnoliopsida</taxon>
        <taxon>Liliopsida</taxon>
        <taxon>Poales</taxon>
        <taxon>Poaceae</taxon>
        <taxon>PACMAD clade</taxon>
        <taxon>Panicoideae</taxon>
        <taxon>Panicodae</taxon>
        <taxon>Paniceae</taxon>
        <taxon>Panicinae</taxon>
        <taxon>Panicum</taxon>
        <taxon>Panicum sect. Panicum</taxon>
    </lineage>
</organism>
<reference evidence="2" key="1">
    <citation type="submission" date="2018-04" db="EMBL/GenBank/DDBJ databases">
        <title>WGS assembly of Panicum hallii.</title>
        <authorList>
            <person name="Lovell J."/>
            <person name="Jenkins J."/>
            <person name="Lowry D."/>
            <person name="Mamidi S."/>
            <person name="Sreedasyam A."/>
            <person name="Weng X."/>
            <person name="Barry K."/>
            <person name="Bonette J."/>
            <person name="Campitelli B."/>
            <person name="Daum C."/>
            <person name="Gordon S."/>
            <person name="Gould B."/>
            <person name="Lipzen A."/>
            <person name="Macqueen A."/>
            <person name="Palacio-Mejia J."/>
            <person name="Plott C."/>
            <person name="Shakirov E."/>
            <person name="Shu S."/>
            <person name="Yoshinaga Y."/>
            <person name="Zane M."/>
            <person name="Rokhsar D."/>
            <person name="Grimwood J."/>
            <person name="Schmutz J."/>
            <person name="Juenger T."/>
        </authorList>
    </citation>
    <scope>NUCLEOTIDE SEQUENCE [LARGE SCALE GENOMIC DNA]</scope>
    <source>
        <strain evidence="2">FIL2</strain>
    </source>
</reference>
<dbReference type="Proteomes" id="UP000243499">
    <property type="component" value="Chromosome 3"/>
</dbReference>
<feature type="compositionally biased region" description="Low complexity" evidence="1">
    <location>
        <begin position="86"/>
        <end position="96"/>
    </location>
</feature>
<gene>
    <name evidence="2" type="ORF">PAHAL_3G272600</name>
</gene>
<name>A0A2T8KJJ0_9POAL</name>
<sequence>MPLPLFFTNLPLSQKHFMAARSSSCPDSFIGTTSVPHCLVPIRPGSSGAASLGPLTMTTSHCASGTSQDSEVSASRHSNLLAAHEAPPAHTVAAATPSPPPSTRRAMSGPHVVDDECCCCGAGPARRVPELRGAHGAVCVAAAPARPWAPLGGTVRAAGRRSRLGGAEEEHVGRRIGGATRGGTESR</sequence>
<dbReference type="AlphaFoldDB" id="A0A2T8KJJ0"/>
<proteinExistence type="predicted"/>
<feature type="region of interest" description="Disordered" evidence="1">
    <location>
        <begin position="86"/>
        <end position="108"/>
    </location>
</feature>
<dbReference type="Gramene" id="PVH62353">
    <property type="protein sequence ID" value="PVH62353"/>
    <property type="gene ID" value="PAHAL_3G272600"/>
</dbReference>
<protein>
    <submittedName>
        <fullName evidence="2">Uncharacterized protein</fullName>
    </submittedName>
</protein>
<evidence type="ECO:0000313" key="2">
    <source>
        <dbReference type="EMBL" id="PVH62353.1"/>
    </source>
</evidence>
<dbReference type="EMBL" id="CM008048">
    <property type="protein sequence ID" value="PVH62353.1"/>
    <property type="molecule type" value="Genomic_DNA"/>
</dbReference>
<accession>A0A2T8KJJ0</accession>